<comment type="caution">
    <text evidence="1">The sequence shown here is derived from an EMBL/GenBank/DDBJ whole genome shotgun (WGS) entry which is preliminary data.</text>
</comment>
<gene>
    <name evidence="1" type="ORF">S01H4_10134</name>
</gene>
<dbReference type="EMBL" id="BART01003814">
    <property type="protein sequence ID" value="GAG61918.1"/>
    <property type="molecule type" value="Genomic_DNA"/>
</dbReference>
<feature type="non-terminal residue" evidence="1">
    <location>
        <position position="321"/>
    </location>
</feature>
<feature type="non-terminal residue" evidence="1">
    <location>
        <position position="1"/>
    </location>
</feature>
<accession>X0ZNG5</accession>
<reference evidence="1" key="1">
    <citation type="journal article" date="2014" name="Front. Microbiol.">
        <title>High frequency of phylogenetically diverse reductive dehalogenase-homologous genes in deep subseafloor sedimentary metagenomes.</title>
        <authorList>
            <person name="Kawai M."/>
            <person name="Futagami T."/>
            <person name="Toyoda A."/>
            <person name="Takaki Y."/>
            <person name="Nishi S."/>
            <person name="Hori S."/>
            <person name="Arai W."/>
            <person name="Tsubouchi T."/>
            <person name="Morono Y."/>
            <person name="Uchiyama I."/>
            <person name="Ito T."/>
            <person name="Fujiyama A."/>
            <person name="Inagaki F."/>
            <person name="Takami H."/>
        </authorList>
    </citation>
    <scope>NUCLEOTIDE SEQUENCE</scope>
    <source>
        <strain evidence="1">Expedition CK06-06</strain>
    </source>
</reference>
<dbReference type="AlphaFoldDB" id="X0ZNG5"/>
<organism evidence="1">
    <name type="scientific">marine sediment metagenome</name>
    <dbReference type="NCBI Taxonomy" id="412755"/>
    <lineage>
        <taxon>unclassified sequences</taxon>
        <taxon>metagenomes</taxon>
        <taxon>ecological metagenomes</taxon>
    </lineage>
</organism>
<protein>
    <submittedName>
        <fullName evidence="1">Uncharacterized protein</fullName>
    </submittedName>
</protein>
<name>X0ZNG5_9ZZZZ</name>
<proteinExistence type="predicted"/>
<sequence length="321" mass="36300">EEVVFDAVGINTNAAVKTIDFSPSVFNRAAGQARAIYRKVKQGEFEQQDIPESFSDLQNLASLIGGVFTEKPDLASRNLICNPSPYASDLIAFAPKYKFLFIVDVTPAPGYASAWGNLYKGFAFVVKTSSRPNIEFDYEEVNFYNFRSRVPRRVTYQPMNMRFYDDIQNNAALFYNTYLRAMSPIANIKFDQQVQSRNWYEKRGMDWNSDSFKDNVGTLARQYSASLGPATPTISLDSAEASIISELRLFQVYKYGAYMNAYHFYNPRITAFEPDELDMTDGSTGSEMSFSFLYDGMFLQTGIDVQAELLGGRNDITQLSV</sequence>
<evidence type="ECO:0000313" key="1">
    <source>
        <dbReference type="EMBL" id="GAG61918.1"/>
    </source>
</evidence>